<comment type="caution">
    <text evidence="1">The sequence shown here is derived from an EMBL/GenBank/DDBJ whole genome shotgun (WGS) entry which is preliminary data.</text>
</comment>
<sequence>MELSRMPSPRRSPEVPFVRSARQKIGFTSRQRSSILMAPMLTRLYVPLRTMAMVLEAQAFLTRKCP</sequence>
<name>A0A2D0AAI3_9HYPH</name>
<protein>
    <submittedName>
        <fullName evidence="1">Uncharacterized protein</fullName>
    </submittedName>
</protein>
<reference evidence="1 2" key="1">
    <citation type="submission" date="2017-03" db="EMBL/GenBank/DDBJ databases">
        <title>Genome of strain Rhizobium sp. CNPSo 668.</title>
        <authorList>
            <person name="Ribeiro R."/>
        </authorList>
    </citation>
    <scope>NUCLEOTIDE SEQUENCE [LARGE SCALE GENOMIC DNA]</scope>
    <source>
        <strain evidence="1 2">CNPSo 668</strain>
    </source>
</reference>
<dbReference type="AlphaFoldDB" id="A0A2D0AAI3"/>
<dbReference type="Proteomes" id="UP000197269">
    <property type="component" value="Unassembled WGS sequence"/>
</dbReference>
<organism evidence="1 2">
    <name type="scientific">Rhizobium esperanzae</name>
    <dbReference type="NCBI Taxonomy" id="1967781"/>
    <lineage>
        <taxon>Bacteria</taxon>
        <taxon>Pseudomonadati</taxon>
        <taxon>Pseudomonadota</taxon>
        <taxon>Alphaproteobacteria</taxon>
        <taxon>Hyphomicrobiales</taxon>
        <taxon>Rhizobiaceae</taxon>
        <taxon>Rhizobium/Agrobacterium group</taxon>
        <taxon>Rhizobium</taxon>
    </lineage>
</organism>
<dbReference type="EMBL" id="MXPU01000023">
    <property type="protein sequence ID" value="OWO91588.1"/>
    <property type="molecule type" value="Genomic_DNA"/>
</dbReference>
<evidence type="ECO:0000313" key="2">
    <source>
        <dbReference type="Proteomes" id="UP000197269"/>
    </source>
</evidence>
<proteinExistence type="predicted"/>
<evidence type="ECO:0000313" key="1">
    <source>
        <dbReference type="EMBL" id="OWO91588.1"/>
    </source>
</evidence>
<accession>A0A2D0AAI3</accession>
<gene>
    <name evidence="1" type="ORF">B5E41_26755</name>
</gene>